<feature type="region of interest" description="Disordered" evidence="6">
    <location>
        <begin position="100"/>
        <end position="163"/>
    </location>
</feature>
<dbReference type="GO" id="GO:0003677">
    <property type="term" value="F:DNA binding"/>
    <property type="evidence" value="ECO:0007669"/>
    <property type="project" value="UniProtKB-KW"/>
</dbReference>
<dbReference type="GO" id="GO:0003700">
    <property type="term" value="F:DNA-binding transcription factor activity"/>
    <property type="evidence" value="ECO:0007669"/>
    <property type="project" value="TreeGrafter"/>
</dbReference>
<evidence type="ECO:0000313" key="8">
    <source>
        <dbReference type="EMBL" id="GBE81635.1"/>
    </source>
</evidence>
<evidence type="ECO:0000256" key="3">
    <source>
        <dbReference type="ARBA" id="ARBA00023159"/>
    </source>
</evidence>
<dbReference type="RefSeq" id="XP_027612548.1">
    <property type="nucleotide sequence ID" value="XM_027756747.1"/>
</dbReference>
<protein>
    <recommendedName>
        <fullName evidence="7">BHLH domain-containing protein</fullName>
    </recommendedName>
</protein>
<dbReference type="GO" id="GO:0046983">
    <property type="term" value="F:protein dimerization activity"/>
    <property type="evidence" value="ECO:0007669"/>
    <property type="project" value="InterPro"/>
</dbReference>
<evidence type="ECO:0000259" key="7">
    <source>
        <dbReference type="PROSITE" id="PS50888"/>
    </source>
</evidence>
<dbReference type="PANTHER" id="PTHR10328:SF3">
    <property type="entry name" value="PROTEIN MAX"/>
    <property type="match status" value="1"/>
</dbReference>
<sequence length="220" mass="23496">MVSLIWGVPACAGGDICRGQTRPAASHPRRTWFSSDPPPHPSFPLAPSSPPTPAVPRIPPGISRPLPASPNPPIPQASSHQTTQAANYYSLHSHMAVPLTIPSSPSAVNSPTSTDGSNGPQTPVSPTTSVQTLALPPPVDGGTCPRRSQRANTAERRATHNAVERQRRETLNGRFLDLAALLPNLSQIRRPSKSSIVNSSIAHVHSSRRHRLLPRESYAC</sequence>
<feature type="compositionally biased region" description="Polar residues" evidence="6">
    <location>
        <begin position="101"/>
        <end position="132"/>
    </location>
</feature>
<keyword evidence="5" id="KW-0539">Nucleus</keyword>
<dbReference type="Pfam" id="PF00010">
    <property type="entry name" value="HLH"/>
    <property type="match status" value="1"/>
</dbReference>
<dbReference type="SMART" id="SM00353">
    <property type="entry name" value="HLH"/>
    <property type="match status" value="1"/>
</dbReference>
<dbReference type="GO" id="GO:0090575">
    <property type="term" value="C:RNA polymerase II transcription regulator complex"/>
    <property type="evidence" value="ECO:0007669"/>
    <property type="project" value="TreeGrafter"/>
</dbReference>
<dbReference type="GeneID" id="38778552"/>
<dbReference type="STRING" id="139825.A0A401GHP2"/>
<dbReference type="AlphaFoldDB" id="A0A401GHP2"/>
<reference evidence="8 9" key="1">
    <citation type="journal article" date="2018" name="Sci. Rep.">
        <title>Genome sequence of the cauliflower mushroom Sparassis crispa (Hanabiratake) and its association with beneficial usage.</title>
        <authorList>
            <person name="Kiyama R."/>
            <person name="Furutani Y."/>
            <person name="Kawaguchi K."/>
            <person name="Nakanishi T."/>
        </authorList>
    </citation>
    <scope>NUCLEOTIDE SEQUENCE [LARGE SCALE GENOMIC DNA]</scope>
</reference>
<dbReference type="SUPFAM" id="SSF47459">
    <property type="entry name" value="HLH, helix-loop-helix DNA-binding domain"/>
    <property type="match status" value="1"/>
</dbReference>
<dbReference type="PROSITE" id="PS50888">
    <property type="entry name" value="BHLH"/>
    <property type="match status" value="1"/>
</dbReference>
<evidence type="ECO:0000256" key="2">
    <source>
        <dbReference type="ARBA" id="ARBA00023125"/>
    </source>
</evidence>
<dbReference type="InParanoid" id="A0A401GHP2"/>
<dbReference type="InterPro" id="IPR011598">
    <property type="entry name" value="bHLH_dom"/>
</dbReference>
<evidence type="ECO:0000256" key="1">
    <source>
        <dbReference type="ARBA" id="ARBA00023015"/>
    </source>
</evidence>
<feature type="region of interest" description="Disordered" evidence="6">
    <location>
        <begin position="18"/>
        <end position="83"/>
    </location>
</feature>
<dbReference type="EMBL" id="BFAD01000004">
    <property type="protein sequence ID" value="GBE81635.1"/>
    <property type="molecule type" value="Genomic_DNA"/>
</dbReference>
<dbReference type="PANTHER" id="PTHR10328">
    <property type="entry name" value="PROTEIN MAX MYC-ASSOCIATED FACTOR X"/>
    <property type="match status" value="1"/>
</dbReference>
<dbReference type="Gene3D" id="4.10.280.10">
    <property type="entry name" value="Helix-loop-helix DNA-binding domain"/>
    <property type="match status" value="1"/>
</dbReference>
<dbReference type="InterPro" id="IPR036638">
    <property type="entry name" value="HLH_DNA-bd_sf"/>
</dbReference>
<feature type="compositionally biased region" description="Pro residues" evidence="6">
    <location>
        <begin position="36"/>
        <end position="59"/>
    </location>
</feature>
<name>A0A401GHP2_9APHY</name>
<evidence type="ECO:0000256" key="5">
    <source>
        <dbReference type="ARBA" id="ARBA00023242"/>
    </source>
</evidence>
<keyword evidence="2" id="KW-0238">DNA-binding</keyword>
<evidence type="ECO:0000256" key="6">
    <source>
        <dbReference type="SAM" id="MobiDB-lite"/>
    </source>
</evidence>
<keyword evidence="4" id="KW-0804">Transcription</keyword>
<keyword evidence="1" id="KW-0805">Transcription regulation</keyword>
<dbReference type="GO" id="GO:0045944">
    <property type="term" value="P:positive regulation of transcription by RNA polymerase II"/>
    <property type="evidence" value="ECO:0007669"/>
    <property type="project" value="TreeGrafter"/>
</dbReference>
<keyword evidence="3" id="KW-0010">Activator</keyword>
<dbReference type="CDD" id="cd00083">
    <property type="entry name" value="bHLH_SF"/>
    <property type="match status" value="1"/>
</dbReference>
<evidence type="ECO:0000313" key="9">
    <source>
        <dbReference type="Proteomes" id="UP000287166"/>
    </source>
</evidence>
<dbReference type="Proteomes" id="UP000287166">
    <property type="component" value="Unassembled WGS sequence"/>
</dbReference>
<accession>A0A401GHP2</accession>
<proteinExistence type="predicted"/>
<keyword evidence="9" id="KW-1185">Reference proteome</keyword>
<organism evidence="8 9">
    <name type="scientific">Sparassis crispa</name>
    <dbReference type="NCBI Taxonomy" id="139825"/>
    <lineage>
        <taxon>Eukaryota</taxon>
        <taxon>Fungi</taxon>
        <taxon>Dikarya</taxon>
        <taxon>Basidiomycota</taxon>
        <taxon>Agaricomycotina</taxon>
        <taxon>Agaricomycetes</taxon>
        <taxon>Polyporales</taxon>
        <taxon>Sparassidaceae</taxon>
        <taxon>Sparassis</taxon>
    </lineage>
</organism>
<evidence type="ECO:0000256" key="4">
    <source>
        <dbReference type="ARBA" id="ARBA00023163"/>
    </source>
</evidence>
<feature type="compositionally biased region" description="Basic and acidic residues" evidence="6">
    <location>
        <begin position="153"/>
        <end position="163"/>
    </location>
</feature>
<feature type="domain" description="BHLH" evidence="7">
    <location>
        <begin position="155"/>
        <end position="207"/>
    </location>
</feature>
<gene>
    <name evidence="8" type="ORF">SCP_0400060</name>
</gene>
<dbReference type="OrthoDB" id="8964853at2759"/>
<comment type="caution">
    <text evidence="8">The sequence shown here is derived from an EMBL/GenBank/DDBJ whole genome shotgun (WGS) entry which is preliminary data.</text>
</comment>